<dbReference type="EMBL" id="MF893256">
    <property type="protein sequence ID" value="AWA82267.1"/>
    <property type="molecule type" value="Genomic_RNA"/>
</dbReference>
<proteinExistence type="predicted"/>
<keyword evidence="1" id="KW-1133">Transmembrane helix</keyword>
<protein>
    <submittedName>
        <fullName evidence="2">Uncharacterized protein</fullName>
    </submittedName>
</protein>
<accession>A0A2S0S4Q3</accession>
<sequence length="304" mass="35584">MRIIYLSIFTAFVVSSDAGILREIKDSIDTRREGNLGCCDLYKTLDTYISYLEPRYRQILEILRDALPPGALHRLIEPLENISKLDSSLKSFFEPLDKISKFKVDIPDRVSVDFDEYAVFKLINQSFPAFHNYFMGSKLDLDVCHTSIHDNITRCRQWEKHSGRHKRSWYNPVDWIGDALKDVFQTLLHAVEFLFEPFLKVIVKFVGAIVKEVWTAVKEIYKEVSPSLDDVFHYFEDAFEELVGYILRLLVKLVKYLFNLLIKLVSTFPEIVFDYVITIFIFYIITKKFFLSALVSLVIFIKLT</sequence>
<feature type="transmembrane region" description="Helical" evidence="1">
    <location>
        <begin position="275"/>
        <end position="301"/>
    </location>
</feature>
<evidence type="ECO:0000313" key="2">
    <source>
        <dbReference type="EMBL" id="AWA82267.1"/>
    </source>
</evidence>
<organism evidence="2">
    <name type="scientific">Saiwaicho virus</name>
    <dbReference type="NCBI Taxonomy" id="2170594"/>
    <lineage>
        <taxon>Viruses</taxon>
        <taxon>Riboviria</taxon>
    </lineage>
</organism>
<reference evidence="2" key="1">
    <citation type="journal article" date="2018" name="Virus Evol.">
        <title>The virome of Drosophila suzukii, an invasive pest of soft fruit.</title>
        <authorList>
            <person name="Medd N.C."/>
            <person name="Fellous S."/>
            <person name="Waldron F.M."/>
            <person name="Xuereb A."/>
            <person name="Nakai M."/>
            <person name="Cross J.V."/>
            <person name="Obbard D.J."/>
        </authorList>
    </citation>
    <scope>NUCLEOTIDE SEQUENCE</scope>
    <source>
        <strain evidence="2">Jap1</strain>
    </source>
</reference>
<name>A0A2S0S4Q3_9VIRU</name>
<evidence type="ECO:0000256" key="1">
    <source>
        <dbReference type="SAM" id="Phobius"/>
    </source>
</evidence>
<keyword evidence="1" id="KW-0812">Transmembrane</keyword>
<keyword evidence="1" id="KW-0472">Membrane</keyword>